<keyword evidence="3" id="KW-1185">Reference proteome</keyword>
<gene>
    <name evidence="2" type="ORF">LMG27198_44700</name>
</gene>
<dbReference type="EMBL" id="BSEC01000003">
    <property type="protein sequence ID" value="GLI95478.1"/>
    <property type="molecule type" value="Genomic_DNA"/>
</dbReference>
<protein>
    <recommendedName>
        <fullName evidence="4">Small metal-binding protein</fullName>
    </recommendedName>
</protein>
<dbReference type="Gene3D" id="1.20.120.660">
    <property type="entry name" value="IL-4 antagonist (De novo design) like domain"/>
    <property type="match status" value="1"/>
</dbReference>
<evidence type="ECO:0000256" key="1">
    <source>
        <dbReference type="SAM" id="SignalP"/>
    </source>
</evidence>
<evidence type="ECO:0008006" key="4">
    <source>
        <dbReference type="Google" id="ProtNLM"/>
    </source>
</evidence>
<feature type="chain" id="PRO_5040878029" description="Small metal-binding protein" evidence="1">
    <location>
        <begin position="25"/>
        <end position="117"/>
    </location>
</feature>
<dbReference type="InterPro" id="IPR031877">
    <property type="entry name" value="SmbP"/>
</dbReference>
<dbReference type="AlphaFoldDB" id="A0A9W6GYT0"/>
<sequence>MEEKKMLRKLIISLFGLVMVHVMAPAPASAIENHLSEAIVHAREAVAAGREGKSSALVLHATNALEHANAAQRERPNAHVKKAIVRLHEAITFGKAKRRAATTIADRALQELERAPK</sequence>
<keyword evidence="1" id="KW-0732">Signal</keyword>
<comment type="caution">
    <text evidence="2">The sequence shown here is derived from an EMBL/GenBank/DDBJ whole genome shotgun (WGS) entry which is preliminary data.</text>
</comment>
<dbReference type="Pfam" id="PF16785">
    <property type="entry name" value="SMBP"/>
    <property type="match status" value="1"/>
</dbReference>
<reference evidence="2" key="1">
    <citation type="journal article" date="2023" name="Int. J. Syst. Evol. Microbiol.">
        <title>Methylocystis iwaonis sp. nov., a type II methane-oxidizing bacterium from surface soil of a rice paddy field in Japan, and emended description of the genus Methylocystis (ex Whittenbury et al. 1970) Bowman et al. 1993.</title>
        <authorList>
            <person name="Kaise H."/>
            <person name="Sawadogo J.B."/>
            <person name="Alam M.S."/>
            <person name="Ueno C."/>
            <person name="Dianou D."/>
            <person name="Shinjo R."/>
            <person name="Asakawa S."/>
        </authorList>
    </citation>
    <scope>NUCLEOTIDE SEQUENCE</scope>
    <source>
        <strain evidence="2">LMG27198</strain>
    </source>
</reference>
<organism evidence="2 3">
    <name type="scientific">Methylocystis echinoides</name>
    <dbReference type="NCBI Taxonomy" id="29468"/>
    <lineage>
        <taxon>Bacteria</taxon>
        <taxon>Pseudomonadati</taxon>
        <taxon>Pseudomonadota</taxon>
        <taxon>Alphaproteobacteria</taxon>
        <taxon>Hyphomicrobiales</taxon>
        <taxon>Methylocystaceae</taxon>
        <taxon>Methylocystis</taxon>
    </lineage>
</organism>
<feature type="signal peptide" evidence="1">
    <location>
        <begin position="1"/>
        <end position="24"/>
    </location>
</feature>
<accession>A0A9W6GYT0</accession>
<proteinExistence type="predicted"/>
<dbReference type="CDD" id="cd13840">
    <property type="entry name" value="SMBP_like"/>
    <property type="match status" value="1"/>
</dbReference>
<evidence type="ECO:0000313" key="3">
    <source>
        <dbReference type="Proteomes" id="UP001144323"/>
    </source>
</evidence>
<dbReference type="GO" id="GO:0046872">
    <property type="term" value="F:metal ion binding"/>
    <property type="evidence" value="ECO:0007669"/>
    <property type="project" value="InterPro"/>
</dbReference>
<name>A0A9W6GYT0_9HYPH</name>
<dbReference type="Proteomes" id="UP001144323">
    <property type="component" value="Unassembled WGS sequence"/>
</dbReference>
<evidence type="ECO:0000313" key="2">
    <source>
        <dbReference type="EMBL" id="GLI95478.1"/>
    </source>
</evidence>